<evidence type="ECO:0000313" key="1">
    <source>
        <dbReference type="EMBL" id="JAE19815.1"/>
    </source>
</evidence>
<proteinExistence type="predicted"/>
<dbReference type="AlphaFoldDB" id="A0A0A9G400"/>
<accession>A0A0A9G400</accession>
<sequence>MAVRLLVHGFLVVPPTSSCYTVSSSKQEQGG</sequence>
<organism evidence="1">
    <name type="scientific">Arundo donax</name>
    <name type="common">Giant reed</name>
    <name type="synonym">Donax arundinaceus</name>
    <dbReference type="NCBI Taxonomy" id="35708"/>
    <lineage>
        <taxon>Eukaryota</taxon>
        <taxon>Viridiplantae</taxon>
        <taxon>Streptophyta</taxon>
        <taxon>Embryophyta</taxon>
        <taxon>Tracheophyta</taxon>
        <taxon>Spermatophyta</taxon>
        <taxon>Magnoliopsida</taxon>
        <taxon>Liliopsida</taxon>
        <taxon>Poales</taxon>
        <taxon>Poaceae</taxon>
        <taxon>PACMAD clade</taxon>
        <taxon>Arundinoideae</taxon>
        <taxon>Arundineae</taxon>
        <taxon>Arundo</taxon>
    </lineage>
</organism>
<name>A0A0A9G400_ARUDO</name>
<reference evidence="1" key="1">
    <citation type="submission" date="2014-09" db="EMBL/GenBank/DDBJ databases">
        <authorList>
            <person name="Magalhaes I.L.F."/>
            <person name="Oliveira U."/>
            <person name="Santos F.R."/>
            <person name="Vidigal T.H.D.A."/>
            <person name="Brescovit A.D."/>
            <person name="Santos A.J."/>
        </authorList>
    </citation>
    <scope>NUCLEOTIDE SEQUENCE</scope>
    <source>
        <tissue evidence="1">Shoot tissue taken approximately 20 cm above the soil surface</tissue>
    </source>
</reference>
<protein>
    <submittedName>
        <fullName evidence="1">Uncharacterized protein</fullName>
    </submittedName>
</protein>
<dbReference type="EMBL" id="GBRH01178081">
    <property type="protein sequence ID" value="JAE19815.1"/>
    <property type="molecule type" value="Transcribed_RNA"/>
</dbReference>
<reference evidence="1" key="2">
    <citation type="journal article" date="2015" name="Data Brief">
        <title>Shoot transcriptome of the giant reed, Arundo donax.</title>
        <authorList>
            <person name="Barrero R.A."/>
            <person name="Guerrero F.D."/>
            <person name="Moolhuijzen P."/>
            <person name="Goolsby J.A."/>
            <person name="Tidwell J."/>
            <person name="Bellgard S.E."/>
            <person name="Bellgard M.I."/>
        </authorList>
    </citation>
    <scope>NUCLEOTIDE SEQUENCE</scope>
    <source>
        <tissue evidence="1">Shoot tissue taken approximately 20 cm above the soil surface</tissue>
    </source>
</reference>